<dbReference type="STRING" id="452652.KSE_69350"/>
<dbReference type="Proteomes" id="UP000007076">
    <property type="component" value="Chromosome"/>
</dbReference>
<keyword evidence="4" id="KW-1185">Reference proteome</keyword>
<feature type="compositionally biased region" description="Basic and acidic residues" evidence="1">
    <location>
        <begin position="124"/>
        <end position="133"/>
    </location>
</feature>
<dbReference type="RefSeq" id="WP_014139984.1">
    <property type="nucleotide sequence ID" value="NC_016109.1"/>
</dbReference>
<dbReference type="EMBL" id="AP010968">
    <property type="protein sequence ID" value="BAJ32693.1"/>
    <property type="molecule type" value="Genomic_DNA"/>
</dbReference>
<dbReference type="HOGENOM" id="CLU_808403_0_0_11"/>
<dbReference type="AlphaFoldDB" id="E4N3F9"/>
<evidence type="ECO:0000313" key="3">
    <source>
        <dbReference type="EMBL" id="BAJ32693.1"/>
    </source>
</evidence>
<evidence type="ECO:0000256" key="1">
    <source>
        <dbReference type="SAM" id="MobiDB-lite"/>
    </source>
</evidence>
<feature type="domain" description="Bacterial toxin 44" evidence="2">
    <location>
        <begin position="234"/>
        <end position="291"/>
    </location>
</feature>
<reference evidence="3 4" key="1">
    <citation type="journal article" date="2010" name="DNA Res.">
        <title>Genome sequence of Kitasatospora setae NBRC 14216T: an evolutionary snapshot of the family Streptomycetaceae.</title>
        <authorList>
            <person name="Ichikawa N."/>
            <person name="Oguchi A."/>
            <person name="Ikeda H."/>
            <person name="Ishikawa J."/>
            <person name="Kitani S."/>
            <person name="Watanabe Y."/>
            <person name="Nakamura S."/>
            <person name="Katano Y."/>
            <person name="Kishi E."/>
            <person name="Sasagawa M."/>
            <person name="Ankai A."/>
            <person name="Fukui S."/>
            <person name="Hashimoto Y."/>
            <person name="Kamata S."/>
            <person name="Otoguro M."/>
            <person name="Tanikawa S."/>
            <person name="Nihira T."/>
            <person name="Horinouchi S."/>
            <person name="Ohnishi Y."/>
            <person name="Hayakawa M."/>
            <person name="Kuzuyama T."/>
            <person name="Arisawa A."/>
            <person name="Nomoto F."/>
            <person name="Miura H."/>
            <person name="Takahashi Y."/>
            <person name="Fujita N."/>
        </authorList>
    </citation>
    <scope>NUCLEOTIDE SEQUENCE [LARGE SCALE GENOMIC DNA]</scope>
    <source>
        <strain evidence="4">ATCC 33774 / DSM 43861 / JCM 3304 / KCC A-0304 / NBRC 14216 / KM-6054</strain>
    </source>
</reference>
<dbReference type="KEGG" id="ksk:KSE_69350"/>
<dbReference type="InterPro" id="IPR028946">
    <property type="entry name" value="Ntox44"/>
</dbReference>
<sequence length="343" mass="38159">MLTYEQVLNAPLDALQEAALRWKEAADCLGQQQDAYRDSVLVHTRESGWQGKDADAAQEFMAKVSGELREGTLEARSIQGILTDCHGGITEARKELLRLSEAEAPRLGLVVGPGGKVTAPALDQAEKDDHDRSWGWGGDPVPSESEMKLRQQIDHDRQELERAVINTRARAHEADRAAAWALRQDTGPSDLEFRPGGYADMRAAKSGQGEDEYRQSSDYISKNDYYFKVPERNVSVSYDIYSNIHYGYVGKAAGLSEFELMNGANGGLSSTGTNDEGDDMSMKLGMQLYDKYGPNMTKEQMDAAVLQLVDEMEAKRQADAKYLAEHPDEHRDNVITQVRPWPN</sequence>
<evidence type="ECO:0000259" key="2">
    <source>
        <dbReference type="Pfam" id="PF15607"/>
    </source>
</evidence>
<proteinExistence type="predicted"/>
<name>E4N3F9_KITSK</name>
<dbReference type="Gene3D" id="1.20.1260.20">
    <property type="entry name" value="PPE superfamily"/>
    <property type="match status" value="1"/>
</dbReference>
<dbReference type="Pfam" id="PF15607">
    <property type="entry name" value="Ntox44"/>
    <property type="match status" value="1"/>
</dbReference>
<protein>
    <recommendedName>
        <fullName evidence="2">Bacterial toxin 44 domain-containing protein</fullName>
    </recommendedName>
</protein>
<dbReference type="InterPro" id="IPR038332">
    <property type="entry name" value="PPE_sf"/>
</dbReference>
<evidence type="ECO:0000313" key="4">
    <source>
        <dbReference type="Proteomes" id="UP000007076"/>
    </source>
</evidence>
<dbReference type="eggNOG" id="COG4842">
    <property type="taxonomic scope" value="Bacteria"/>
</dbReference>
<feature type="region of interest" description="Disordered" evidence="1">
    <location>
        <begin position="124"/>
        <end position="144"/>
    </location>
</feature>
<dbReference type="PATRIC" id="fig|452652.3.peg.6963"/>
<gene>
    <name evidence="3" type="ordered locus">KSE_69350</name>
</gene>
<accession>E4N3F9</accession>
<organism evidence="3 4">
    <name type="scientific">Kitasatospora setae (strain ATCC 33774 / DSM 43861 / JCM 3304 / KCC A-0304 / NBRC 14216 / KM-6054)</name>
    <name type="common">Streptomyces setae</name>
    <dbReference type="NCBI Taxonomy" id="452652"/>
    <lineage>
        <taxon>Bacteria</taxon>
        <taxon>Bacillati</taxon>
        <taxon>Actinomycetota</taxon>
        <taxon>Actinomycetes</taxon>
        <taxon>Kitasatosporales</taxon>
        <taxon>Streptomycetaceae</taxon>
        <taxon>Kitasatospora</taxon>
    </lineage>
</organism>